<dbReference type="Proteomes" id="UP001152759">
    <property type="component" value="Chromosome 6"/>
</dbReference>
<protein>
    <submittedName>
        <fullName evidence="6">Uncharacterized protein</fullName>
    </submittedName>
</protein>
<dbReference type="EMBL" id="OU963867">
    <property type="protein sequence ID" value="CAH0391794.1"/>
    <property type="molecule type" value="Genomic_DNA"/>
</dbReference>
<dbReference type="GO" id="GO:0016020">
    <property type="term" value="C:membrane"/>
    <property type="evidence" value="ECO:0007669"/>
    <property type="project" value="InterPro"/>
</dbReference>
<name>A0A9P0AJE7_BEMTA</name>
<dbReference type="AlphaFoldDB" id="A0A9P0AJE7"/>
<proteinExistence type="predicted"/>
<comment type="caution">
    <text evidence="2">Lacks conserved residue(s) required for the propagation of feature annotation.</text>
</comment>
<dbReference type="GO" id="GO:0004222">
    <property type="term" value="F:metalloendopeptidase activity"/>
    <property type="evidence" value="ECO:0007669"/>
    <property type="project" value="InterPro"/>
</dbReference>
<comment type="cofactor">
    <cofactor evidence="1">
        <name>Zn(2+)</name>
        <dbReference type="ChEBI" id="CHEBI:29105"/>
    </cofactor>
</comment>
<dbReference type="Gene3D" id="2.60.120.200">
    <property type="match status" value="1"/>
</dbReference>
<reference evidence="6" key="1">
    <citation type="submission" date="2021-12" db="EMBL/GenBank/DDBJ databases">
        <authorList>
            <person name="King R."/>
        </authorList>
    </citation>
    <scope>NUCLEOTIDE SEQUENCE</scope>
</reference>
<feature type="compositionally biased region" description="Low complexity" evidence="3">
    <location>
        <begin position="280"/>
        <end position="321"/>
    </location>
</feature>
<evidence type="ECO:0000259" key="4">
    <source>
        <dbReference type="PROSITE" id="PS50060"/>
    </source>
</evidence>
<feature type="domain" description="MAM" evidence="4">
    <location>
        <begin position="67"/>
        <end position="247"/>
    </location>
</feature>
<accession>A0A9P0AJE7</accession>
<evidence type="ECO:0000256" key="1">
    <source>
        <dbReference type="ARBA" id="ARBA00001947"/>
    </source>
</evidence>
<evidence type="ECO:0000256" key="3">
    <source>
        <dbReference type="SAM" id="MobiDB-lite"/>
    </source>
</evidence>
<evidence type="ECO:0000256" key="2">
    <source>
        <dbReference type="PROSITE-ProRule" id="PRU01211"/>
    </source>
</evidence>
<dbReference type="GO" id="GO:0006508">
    <property type="term" value="P:proteolysis"/>
    <property type="evidence" value="ECO:0007669"/>
    <property type="project" value="InterPro"/>
</dbReference>
<evidence type="ECO:0000313" key="7">
    <source>
        <dbReference type="Proteomes" id="UP001152759"/>
    </source>
</evidence>
<gene>
    <name evidence="6" type="ORF">BEMITA_LOCUS10380</name>
</gene>
<evidence type="ECO:0000313" key="6">
    <source>
        <dbReference type="EMBL" id="CAH0391794.1"/>
    </source>
</evidence>
<dbReference type="Pfam" id="PF00629">
    <property type="entry name" value="MAM"/>
    <property type="match status" value="1"/>
</dbReference>
<keyword evidence="7" id="KW-1185">Reference proteome</keyword>
<evidence type="ECO:0000259" key="5">
    <source>
        <dbReference type="PROSITE" id="PS51864"/>
    </source>
</evidence>
<feature type="domain" description="Peptidase M12A" evidence="5">
    <location>
        <begin position="1"/>
        <end position="53"/>
    </location>
</feature>
<dbReference type="InterPro" id="IPR001506">
    <property type="entry name" value="Peptidase_M12A"/>
</dbReference>
<dbReference type="PROSITE" id="PS51864">
    <property type="entry name" value="ASTACIN"/>
    <property type="match status" value="1"/>
</dbReference>
<dbReference type="PROSITE" id="PS50060">
    <property type="entry name" value="MAM_2"/>
    <property type="match status" value="1"/>
</dbReference>
<organism evidence="6 7">
    <name type="scientific">Bemisia tabaci</name>
    <name type="common">Sweetpotato whitefly</name>
    <name type="synonym">Aleurodes tabaci</name>
    <dbReference type="NCBI Taxonomy" id="7038"/>
    <lineage>
        <taxon>Eukaryota</taxon>
        <taxon>Metazoa</taxon>
        <taxon>Ecdysozoa</taxon>
        <taxon>Arthropoda</taxon>
        <taxon>Hexapoda</taxon>
        <taxon>Insecta</taxon>
        <taxon>Pterygota</taxon>
        <taxon>Neoptera</taxon>
        <taxon>Paraneoptera</taxon>
        <taxon>Hemiptera</taxon>
        <taxon>Sternorrhyncha</taxon>
        <taxon>Aleyrodoidea</taxon>
        <taxon>Aleyrodidae</taxon>
        <taxon>Aleyrodinae</taxon>
        <taxon>Bemisia</taxon>
    </lineage>
</organism>
<sequence length="321" mass="36295">MMYHDTMCSRNPKELKTIKSKWGRSLSRTTKGQLNSKFSAGDVKRVRELYRCAGDGKTQKPRFPFDIVCSFTDHDCNFKGLRSAWSWIEEKSTTWSRSKRDYETEGGYLAWSWKTGTKTSVEDYVWSVGFYGLSPLDEVRGPNGKGCVTFKYSFKTQRRGFLTFKLMQVKLHSPVRLDAISSSEIWSEVARYRRIGRRNQRVWEQVSVLLDVSSPFLLEFVSSVENGVGEYSVKIDDFELQYTPCKNLSKQDPKVDSGGNTSPFGWVKRSLSTSSGWCPKSLFRSSKSKSSTRSNSRSFASSSSKSSSGSASNHSLGSNKA</sequence>
<dbReference type="InterPro" id="IPR000998">
    <property type="entry name" value="MAM_dom"/>
</dbReference>
<feature type="region of interest" description="Disordered" evidence="3">
    <location>
        <begin position="271"/>
        <end position="321"/>
    </location>
</feature>